<dbReference type="Proteomes" id="UP000198253">
    <property type="component" value="Chromosome I"/>
</dbReference>
<organism evidence="1 2">
    <name type="scientific">Micromonospora echinospora</name>
    <name type="common">Micromonospora purpurea</name>
    <dbReference type="NCBI Taxonomy" id="1877"/>
    <lineage>
        <taxon>Bacteria</taxon>
        <taxon>Bacillati</taxon>
        <taxon>Actinomycetota</taxon>
        <taxon>Actinomycetes</taxon>
        <taxon>Micromonosporales</taxon>
        <taxon>Micromonosporaceae</taxon>
        <taxon>Micromonospora</taxon>
    </lineage>
</organism>
<dbReference type="EMBL" id="LT607413">
    <property type="protein sequence ID" value="SCF30242.1"/>
    <property type="molecule type" value="Genomic_DNA"/>
</dbReference>
<protein>
    <submittedName>
        <fullName evidence="1">Glyoxalase-like domain-containing protein</fullName>
    </submittedName>
</protein>
<reference evidence="2" key="1">
    <citation type="submission" date="2016-06" db="EMBL/GenBank/DDBJ databases">
        <authorList>
            <person name="Varghese N."/>
            <person name="Submissions Spin"/>
        </authorList>
    </citation>
    <scope>NUCLEOTIDE SEQUENCE [LARGE SCALE GENOMIC DNA]</scope>
    <source>
        <strain evidence="2">DSM 43816</strain>
    </source>
</reference>
<gene>
    <name evidence="1" type="ORF">GA0070618_5026</name>
</gene>
<dbReference type="SUPFAM" id="SSF54593">
    <property type="entry name" value="Glyoxalase/Bleomycin resistance protein/Dihydroxybiphenyl dioxygenase"/>
    <property type="match status" value="1"/>
</dbReference>
<name>A0A1C4ZB42_MICEC</name>
<dbReference type="Gene3D" id="3.10.180.10">
    <property type="entry name" value="2,3-Dihydroxybiphenyl 1,2-Dioxygenase, domain 1"/>
    <property type="match status" value="1"/>
</dbReference>
<keyword evidence="2" id="KW-1185">Reference proteome</keyword>
<evidence type="ECO:0000313" key="1">
    <source>
        <dbReference type="EMBL" id="SCF30242.1"/>
    </source>
</evidence>
<dbReference type="InterPro" id="IPR029068">
    <property type="entry name" value="Glyas_Bleomycin-R_OHBP_Dase"/>
</dbReference>
<proteinExistence type="predicted"/>
<dbReference type="InParanoid" id="A0A1C4ZB42"/>
<evidence type="ECO:0000313" key="2">
    <source>
        <dbReference type="Proteomes" id="UP000198253"/>
    </source>
</evidence>
<sequence length="247" mass="27217">MAGVTDPEVRPNETTVPLLPCVSAEETLAFYQALGFRVTYRQTRPYLYLAFAWSGFELHFGGAPAGLDPSRETSGGCLVMVDDVAPYHAAFTAGLRAAYGRVPARGLPRITRHRPGASRFTVVDPSGNSIIFIRRDEEKELEYGGSKTLKGIARALDNARILREFKNDDRAAARALTSALRRHGDTATPVERALALATLAELAVALDEPDRAEEWIAQLRAVELTDADRRRVESEVANVTRLHEWLS</sequence>
<accession>A0A1C4ZB42</accession>
<dbReference type="AlphaFoldDB" id="A0A1C4ZB42"/>